<evidence type="ECO:0000313" key="2">
    <source>
        <dbReference type="Proteomes" id="UP000184513"/>
    </source>
</evidence>
<name>A0A1M7L6M2_9BACT</name>
<reference evidence="1 2" key="1">
    <citation type="submission" date="2016-11" db="EMBL/GenBank/DDBJ databases">
        <authorList>
            <person name="Jaros S."/>
            <person name="Januszkiewicz K."/>
            <person name="Wedrychowicz H."/>
        </authorList>
    </citation>
    <scope>NUCLEOTIDE SEQUENCE [LARGE SCALE GENOMIC DNA]</scope>
    <source>
        <strain evidence="1 2">CGMCC 1.6102</strain>
    </source>
</reference>
<proteinExistence type="predicted"/>
<dbReference type="Proteomes" id="UP000184513">
    <property type="component" value="Unassembled WGS sequence"/>
</dbReference>
<gene>
    <name evidence="1" type="ORF">SAMN04488057_103138</name>
</gene>
<accession>A0A1M7L6M2</accession>
<dbReference type="EMBL" id="FRCY01000003">
    <property type="protein sequence ID" value="SHM73707.1"/>
    <property type="molecule type" value="Genomic_DNA"/>
</dbReference>
<dbReference type="AlphaFoldDB" id="A0A1M7L6M2"/>
<evidence type="ECO:0008006" key="3">
    <source>
        <dbReference type="Google" id="ProtNLM"/>
    </source>
</evidence>
<protein>
    <recommendedName>
        <fullName evidence="3">Phosphate-selective porin O and P</fullName>
    </recommendedName>
</protein>
<organism evidence="1 2">
    <name type="scientific">Cyclobacterium lianum</name>
    <dbReference type="NCBI Taxonomy" id="388280"/>
    <lineage>
        <taxon>Bacteria</taxon>
        <taxon>Pseudomonadati</taxon>
        <taxon>Bacteroidota</taxon>
        <taxon>Cytophagia</taxon>
        <taxon>Cytophagales</taxon>
        <taxon>Cyclobacteriaceae</taxon>
        <taxon>Cyclobacterium</taxon>
    </lineage>
</organism>
<evidence type="ECO:0000313" key="1">
    <source>
        <dbReference type="EMBL" id="SHM73707.1"/>
    </source>
</evidence>
<sequence>MKPGLLSAYIIFQEYFQVKLIIQTRKLIFAQIPALVYIFYKLVSILLSDVLDMTRFSIGFLLFLTMFGFNASAQEGKKDEGKSDLTFFLNEDGSQYVKATFLNQIWLRNTWNNPGTTVDGYPETNTFDIGLRRTRIQLFGKISDKVFFYTQFGNNNLTYLGERKQGLFFHDALGELELVENKLSIGAGLTGWNGVSRYASPSIGSILSLDAPLYQQTTNDATDQFLRKYSAYIKGKLGKLDYRMAMSKPMAISRSTIQPDSPGENALFAATPPGLQWHGYYMYQFREQESNLTSYNTGSYLGSKSVFNLGAGFLFQKDAMWIQDVPEGMVTFSNLSLFAVDVFYDQPLDRERGTALTAYAAFHSNDYGKNYIRNLGVMNPANGIGASGSFNGAGNSFPMMGTGQTYYGQLGYLMKRDLLADWGTLQPFVTSQLSLFDGLDDPMFMYEYGLNWLIKGNQTKLSVHYQSRPVFEAQTSEILQTDRKGMLVMQLQIAI</sequence>
<dbReference type="STRING" id="388280.SAMN04488057_103138"/>
<keyword evidence="2" id="KW-1185">Reference proteome</keyword>